<proteinExistence type="predicted"/>
<feature type="transmembrane region" description="Helical" evidence="1">
    <location>
        <begin position="70"/>
        <end position="93"/>
    </location>
</feature>
<reference evidence="2" key="2">
    <citation type="journal article" date="2021" name="PeerJ">
        <title>Extensive microbial diversity within the chicken gut microbiome revealed by metagenomics and culture.</title>
        <authorList>
            <person name="Gilroy R."/>
            <person name="Ravi A."/>
            <person name="Getino M."/>
            <person name="Pursley I."/>
            <person name="Horton D.L."/>
            <person name="Alikhan N.F."/>
            <person name="Baker D."/>
            <person name="Gharbi K."/>
            <person name="Hall N."/>
            <person name="Watson M."/>
            <person name="Adriaenssens E.M."/>
            <person name="Foster-Nyarko E."/>
            <person name="Jarju S."/>
            <person name="Secka A."/>
            <person name="Antonio M."/>
            <person name="Oren A."/>
            <person name="Chaudhuri R.R."/>
            <person name="La Ragione R."/>
            <person name="Hildebrand F."/>
            <person name="Pallen M.J."/>
        </authorList>
    </citation>
    <scope>NUCLEOTIDE SEQUENCE</scope>
    <source>
        <strain evidence="2">ChiHecec3B27-6122</strain>
    </source>
</reference>
<dbReference type="AlphaFoldDB" id="A0A9D1G5D8"/>
<protein>
    <submittedName>
        <fullName evidence="2">Uncharacterized protein</fullName>
    </submittedName>
</protein>
<dbReference type="Proteomes" id="UP000886876">
    <property type="component" value="Unassembled WGS sequence"/>
</dbReference>
<gene>
    <name evidence="2" type="ORF">IAD42_07810</name>
</gene>
<keyword evidence="1" id="KW-1133">Transmembrane helix</keyword>
<sequence length="166" mass="18789">MRRYELLAPPGFDGEQELKRVMTWLGWAVVCMLIWFFLAYMSEIGTVQIALEDGYEYNMRQYADVARASYLPFLAVLGLLIQMLIRNIVYFRTGSKSYYTMRRLRDRSEYPKRCALLPACGLVAIILAMWLLTIICGGAYLIFTPDGWLPAGAGAGILRLLSGGLL</sequence>
<evidence type="ECO:0000313" key="2">
    <source>
        <dbReference type="EMBL" id="HIS97862.1"/>
    </source>
</evidence>
<evidence type="ECO:0000256" key="1">
    <source>
        <dbReference type="SAM" id="Phobius"/>
    </source>
</evidence>
<dbReference type="EMBL" id="DVJS01000195">
    <property type="protein sequence ID" value="HIS97862.1"/>
    <property type="molecule type" value="Genomic_DNA"/>
</dbReference>
<comment type="caution">
    <text evidence="2">The sequence shown here is derived from an EMBL/GenBank/DDBJ whole genome shotgun (WGS) entry which is preliminary data.</text>
</comment>
<reference evidence="2" key="1">
    <citation type="submission" date="2020-10" db="EMBL/GenBank/DDBJ databases">
        <authorList>
            <person name="Gilroy R."/>
        </authorList>
    </citation>
    <scope>NUCLEOTIDE SEQUENCE</scope>
    <source>
        <strain evidence="2">ChiHecec3B27-6122</strain>
    </source>
</reference>
<keyword evidence="1" id="KW-0812">Transmembrane</keyword>
<accession>A0A9D1G5D8</accession>
<keyword evidence="1" id="KW-0472">Membrane</keyword>
<organism evidence="2 3">
    <name type="scientific">Candidatus Scatomorpha pullistercoris</name>
    <dbReference type="NCBI Taxonomy" id="2840929"/>
    <lineage>
        <taxon>Bacteria</taxon>
        <taxon>Bacillati</taxon>
        <taxon>Bacillota</taxon>
        <taxon>Clostridia</taxon>
        <taxon>Eubacteriales</taxon>
        <taxon>Candidatus Scatomorpha</taxon>
    </lineage>
</organism>
<feature type="transmembrane region" description="Helical" evidence="1">
    <location>
        <begin position="114"/>
        <end position="143"/>
    </location>
</feature>
<name>A0A9D1G5D8_9FIRM</name>
<feature type="transmembrane region" description="Helical" evidence="1">
    <location>
        <begin position="21"/>
        <end position="41"/>
    </location>
</feature>
<evidence type="ECO:0000313" key="3">
    <source>
        <dbReference type="Proteomes" id="UP000886876"/>
    </source>
</evidence>